<dbReference type="GeneID" id="56031057"/>
<dbReference type="InterPro" id="IPR040624">
    <property type="entry name" value="HalOD1"/>
</dbReference>
<evidence type="ECO:0000313" key="4">
    <source>
        <dbReference type="Proteomes" id="UP000509750"/>
    </source>
</evidence>
<dbReference type="AlphaFoldDB" id="A0A7D5KAD7"/>
<organism evidence="3 4">
    <name type="scientific">Halorarum halophilum</name>
    <dbReference type="NCBI Taxonomy" id="2743090"/>
    <lineage>
        <taxon>Archaea</taxon>
        <taxon>Methanobacteriati</taxon>
        <taxon>Methanobacteriota</taxon>
        <taxon>Stenosarchaea group</taxon>
        <taxon>Halobacteria</taxon>
        <taxon>Halobacteriales</taxon>
        <taxon>Haloferacaceae</taxon>
        <taxon>Halorarum</taxon>
    </lineage>
</organism>
<dbReference type="OrthoDB" id="271604at2157"/>
<feature type="region of interest" description="Disordered" evidence="1">
    <location>
        <begin position="1"/>
        <end position="30"/>
    </location>
</feature>
<geneLocation type="plasmid" evidence="3 4">
    <name>unnamed1</name>
</geneLocation>
<evidence type="ECO:0000313" key="3">
    <source>
        <dbReference type="EMBL" id="QLG29779.1"/>
    </source>
</evidence>
<dbReference type="Pfam" id="PF18545">
    <property type="entry name" value="HalOD1"/>
    <property type="match status" value="1"/>
</dbReference>
<dbReference type="RefSeq" id="WP_179171353.1">
    <property type="nucleotide sequence ID" value="NZ_CP058530.1"/>
</dbReference>
<dbReference type="Proteomes" id="UP000509750">
    <property type="component" value="Plasmid unnamed1"/>
</dbReference>
<dbReference type="EMBL" id="CP058530">
    <property type="protein sequence ID" value="QLG29779.1"/>
    <property type="molecule type" value="Genomic_DNA"/>
</dbReference>
<keyword evidence="3" id="KW-0614">Plasmid</keyword>
<accession>A0A7D5KAD7</accession>
<evidence type="ECO:0000259" key="2">
    <source>
        <dbReference type="Pfam" id="PF18545"/>
    </source>
</evidence>
<evidence type="ECO:0000256" key="1">
    <source>
        <dbReference type="SAM" id="MobiDB-lite"/>
    </source>
</evidence>
<feature type="domain" description="Halobacterial output" evidence="2">
    <location>
        <begin position="27"/>
        <end position="97"/>
    </location>
</feature>
<dbReference type="KEGG" id="halg:HUG10_19450"/>
<protein>
    <recommendedName>
        <fullName evidence="2">Halobacterial output domain-containing protein</fullName>
    </recommendedName>
</protein>
<keyword evidence="4" id="KW-1185">Reference proteome</keyword>
<gene>
    <name evidence="3" type="ORF">HUG10_19450</name>
</gene>
<reference evidence="3 4" key="1">
    <citation type="submission" date="2020-07" db="EMBL/GenBank/DDBJ databases">
        <title>Gai3-2, isolated from salt lake.</title>
        <authorList>
            <person name="Cui H."/>
            <person name="Shi X."/>
        </authorList>
    </citation>
    <scope>NUCLEOTIDE SEQUENCE [LARGE SCALE GENOMIC DNA]</scope>
    <source>
        <strain evidence="3 4">Gai3-2</strain>
        <plasmid evidence="3 4">unnamed1</plasmid>
    </source>
</reference>
<name>A0A7D5KAD7_9EURY</name>
<proteinExistence type="predicted"/>
<sequence length="102" mass="10623">MMDEDGTEWSDGGTTLDRSVHDPAAGDSTGTAVALAVGRAKDVPPTELPQLESALDTDALDRLTASLATRSDEQSRISFRYAGVAVSISGTGEIVVRDIESA</sequence>